<dbReference type="EMBL" id="AP024546">
    <property type="protein sequence ID" value="BCT95016.1"/>
    <property type="molecule type" value="Genomic_DNA"/>
</dbReference>
<evidence type="ECO:0000313" key="2">
    <source>
        <dbReference type="EMBL" id="BCT95016.1"/>
    </source>
</evidence>
<evidence type="ECO:0000313" key="3">
    <source>
        <dbReference type="Proteomes" id="UP000680514"/>
    </source>
</evidence>
<reference evidence="2 3" key="1">
    <citation type="submission" date="2021-03" db="EMBL/GenBank/DDBJ databases">
        <title>Complete Genome Sequences of Two Lysobacter Strains Isolated from Sea Water (Lysobacter caseinilyticus) and Soil (Lysobacter helvus) in South Korea.</title>
        <authorList>
            <person name="Watanabe Y."/>
            <person name="Arakawa K."/>
        </authorList>
    </citation>
    <scope>NUCLEOTIDE SEQUENCE [LARGE SCALE GENOMIC DNA]</scope>
    <source>
        <strain evidence="2 3">D10</strain>
    </source>
</reference>
<sequence length="50" mass="5287">MTQTPADEERAAGLSGAGARMQAPRAARAIPIELLDAPCHPARGVRVFMQ</sequence>
<organism evidence="2 3">
    <name type="scientific">Lysobacter helvus</name>
    <dbReference type="NCBI Taxonomy" id="2675059"/>
    <lineage>
        <taxon>Bacteria</taxon>
        <taxon>Pseudomonadati</taxon>
        <taxon>Pseudomonadota</taxon>
        <taxon>Gammaproteobacteria</taxon>
        <taxon>Lysobacterales</taxon>
        <taxon>Lysobacteraceae</taxon>
        <taxon>Lysobacter</taxon>
    </lineage>
</organism>
<keyword evidence="3" id="KW-1185">Reference proteome</keyword>
<evidence type="ECO:0000256" key="1">
    <source>
        <dbReference type="SAM" id="MobiDB-lite"/>
    </source>
</evidence>
<proteinExistence type="predicted"/>
<gene>
    <name evidence="2" type="ORF">LYSHEL_08870</name>
</gene>
<feature type="region of interest" description="Disordered" evidence="1">
    <location>
        <begin position="1"/>
        <end position="20"/>
    </location>
</feature>
<dbReference type="Proteomes" id="UP000680514">
    <property type="component" value="Chromosome"/>
</dbReference>
<protein>
    <submittedName>
        <fullName evidence="2">Uncharacterized protein</fullName>
    </submittedName>
</protein>
<name>A0ABM7QC03_9GAMM</name>
<accession>A0ABM7QC03</accession>